<comment type="caution">
    <text evidence="1">The sequence shown here is derived from an EMBL/GenBank/DDBJ whole genome shotgun (WGS) entry which is preliminary data.</text>
</comment>
<dbReference type="RefSeq" id="WP_111467518.1">
    <property type="nucleotide sequence ID" value="NZ_QKZS01000016.1"/>
</dbReference>
<accession>A0A2W7QLE5</accession>
<organism evidence="1 2">
    <name type="scientific">Cereibacter changlensis</name>
    <dbReference type="NCBI Taxonomy" id="402884"/>
    <lineage>
        <taxon>Bacteria</taxon>
        <taxon>Pseudomonadati</taxon>
        <taxon>Pseudomonadota</taxon>
        <taxon>Alphaproteobacteria</taxon>
        <taxon>Rhodobacterales</taxon>
        <taxon>Paracoccaceae</taxon>
        <taxon>Cereibacter</taxon>
    </lineage>
</organism>
<dbReference type="Proteomes" id="UP000249538">
    <property type="component" value="Unassembled WGS sequence"/>
</dbReference>
<proteinExistence type="predicted"/>
<gene>
    <name evidence="1" type="ORF">LX76_03933</name>
</gene>
<evidence type="ECO:0000313" key="2">
    <source>
        <dbReference type="Proteomes" id="UP000249538"/>
    </source>
</evidence>
<sequence>MSATETRPDLLAALPGIVAQAIRVVLPGLRECRGMAGRLDVAALKARGIAAPAVLVTRLGCQQDAIYAGPHPTFRLRMAAFILCKDELGLDRDAAAANIAQVLLKLLPGNDWGLPDDLMGAERISEEPLVSTASDKLALALTAVTWEQIVAVAPFPAPEPITLQLYVGGEAFEVGQAAEPQTGAAP</sequence>
<name>A0A2W7QLE5_9RHOB</name>
<evidence type="ECO:0000313" key="1">
    <source>
        <dbReference type="EMBL" id="PZX49298.1"/>
    </source>
</evidence>
<protein>
    <recommendedName>
        <fullName evidence="3">DUF1834 family protein</fullName>
    </recommendedName>
</protein>
<reference evidence="1 2" key="1">
    <citation type="submission" date="2018-06" db="EMBL/GenBank/DDBJ databases">
        <title>Genomic Encyclopedia of Archaeal and Bacterial Type Strains, Phase II (KMG-II): from individual species to whole genera.</title>
        <authorList>
            <person name="Goeker M."/>
        </authorList>
    </citation>
    <scope>NUCLEOTIDE SEQUENCE [LARGE SCALE GENOMIC DNA]</scope>
    <source>
        <strain evidence="1 2">DSM 18774</strain>
    </source>
</reference>
<dbReference type="EMBL" id="QKZS01000016">
    <property type="protein sequence ID" value="PZX49298.1"/>
    <property type="molecule type" value="Genomic_DNA"/>
</dbReference>
<dbReference type="AlphaFoldDB" id="A0A2W7QLE5"/>
<evidence type="ECO:0008006" key="3">
    <source>
        <dbReference type="Google" id="ProtNLM"/>
    </source>
</evidence>